<keyword evidence="6" id="KW-0966">Cell projection</keyword>
<dbReference type="InterPro" id="IPR051339">
    <property type="entry name" value="DnaJ_subfamily_B"/>
</dbReference>
<dbReference type="SMART" id="SM00271">
    <property type="entry name" value="DnaJ"/>
    <property type="match status" value="1"/>
</dbReference>
<evidence type="ECO:0000259" key="14">
    <source>
        <dbReference type="PROSITE" id="PS50076"/>
    </source>
</evidence>
<evidence type="ECO:0000256" key="11">
    <source>
        <dbReference type="ARBA" id="ARBA00078669"/>
    </source>
</evidence>
<keyword evidence="4" id="KW-0969">Cilium</keyword>
<evidence type="ECO:0000256" key="9">
    <source>
        <dbReference type="ARBA" id="ARBA00071910"/>
    </source>
</evidence>
<dbReference type="GO" id="GO:0007017">
    <property type="term" value="P:microtubule-based process"/>
    <property type="evidence" value="ECO:0007669"/>
    <property type="project" value="UniProtKB-ARBA"/>
</dbReference>
<evidence type="ECO:0000313" key="15">
    <source>
        <dbReference type="EMBL" id="CAF0716582.1"/>
    </source>
</evidence>
<dbReference type="Gene3D" id="1.10.287.110">
    <property type="entry name" value="DnaJ domain"/>
    <property type="match status" value="1"/>
</dbReference>
<dbReference type="InterPro" id="IPR002939">
    <property type="entry name" value="DnaJ_C"/>
</dbReference>
<dbReference type="InterPro" id="IPR008971">
    <property type="entry name" value="HSP40/DnaJ_pept-bd"/>
</dbReference>
<accession>A0A813M8Z0</accession>
<evidence type="ECO:0000256" key="6">
    <source>
        <dbReference type="ARBA" id="ARBA00023273"/>
    </source>
</evidence>
<keyword evidence="5" id="KW-0143">Chaperone</keyword>
<evidence type="ECO:0000256" key="3">
    <source>
        <dbReference type="ARBA" id="ARBA00022846"/>
    </source>
</evidence>
<dbReference type="GO" id="GO:0030030">
    <property type="term" value="P:cell projection organization"/>
    <property type="evidence" value="ECO:0007669"/>
    <property type="project" value="UniProtKB-KW"/>
</dbReference>
<dbReference type="PROSITE" id="PS50076">
    <property type="entry name" value="DNAJ_2"/>
    <property type="match status" value="1"/>
</dbReference>
<dbReference type="CDD" id="cd10747">
    <property type="entry name" value="DnaJ_C"/>
    <property type="match status" value="1"/>
</dbReference>
<evidence type="ECO:0000256" key="4">
    <source>
        <dbReference type="ARBA" id="ARBA00023069"/>
    </source>
</evidence>
<gene>
    <name evidence="15" type="ORF">OXX778_LOCUS1714</name>
</gene>
<evidence type="ECO:0000256" key="7">
    <source>
        <dbReference type="ARBA" id="ARBA00056649"/>
    </source>
</evidence>
<dbReference type="GO" id="GO:0006457">
    <property type="term" value="P:protein folding"/>
    <property type="evidence" value="ECO:0007669"/>
    <property type="project" value="InterPro"/>
</dbReference>
<evidence type="ECO:0000256" key="8">
    <source>
        <dbReference type="ARBA" id="ARBA00064985"/>
    </source>
</evidence>
<dbReference type="PRINTS" id="PR00625">
    <property type="entry name" value="JDOMAIN"/>
</dbReference>
<dbReference type="GO" id="GO:0005829">
    <property type="term" value="C:cytosol"/>
    <property type="evidence" value="ECO:0007669"/>
    <property type="project" value="TreeGrafter"/>
</dbReference>
<dbReference type="InterPro" id="IPR036869">
    <property type="entry name" value="J_dom_sf"/>
</dbReference>
<evidence type="ECO:0000256" key="10">
    <source>
        <dbReference type="ARBA" id="ARBA00075378"/>
    </source>
</evidence>
<dbReference type="Proteomes" id="UP000663879">
    <property type="component" value="Unassembled WGS sequence"/>
</dbReference>
<keyword evidence="2" id="KW-0970">Cilium biogenesis/degradation</keyword>
<dbReference type="PANTHER" id="PTHR24078">
    <property type="entry name" value="DNAJ HOMOLOG SUBFAMILY C MEMBER"/>
    <property type="match status" value="1"/>
</dbReference>
<name>A0A813M8Z0_9BILA</name>
<dbReference type="PANTHER" id="PTHR24078:SF553">
    <property type="entry name" value="DNAJ HOMOLOG SUBFAMILY B MEMBER 5"/>
    <property type="match status" value="1"/>
</dbReference>
<keyword evidence="16" id="KW-1185">Reference proteome</keyword>
<feature type="domain" description="J" evidence="14">
    <location>
        <begin position="4"/>
        <end position="68"/>
    </location>
</feature>
<reference evidence="15" key="1">
    <citation type="submission" date="2021-02" db="EMBL/GenBank/DDBJ databases">
        <authorList>
            <person name="Nowell W R."/>
        </authorList>
    </citation>
    <scope>NUCLEOTIDE SEQUENCE</scope>
    <source>
        <strain evidence="15">Ploen Becks lab</strain>
    </source>
</reference>
<evidence type="ECO:0000256" key="1">
    <source>
        <dbReference type="ARBA" id="ARBA00004230"/>
    </source>
</evidence>
<dbReference type="FunFam" id="2.60.260.20:FF:000006">
    <property type="entry name" value="DnaJ subfamily B member 13"/>
    <property type="match status" value="1"/>
</dbReference>
<comment type="subunit">
    <text evidence="8">Homodimer. Component of the axonemal radial spoke complex 1 (RS1), at least composed of spoke head proteins RSPH1, RSPH3, RSPH9 and the cilia-specific component RSPH4A or sperm-specific component RSPH6A, spoke stalk proteins RSPH14, DNAJB13, DYDC1, ROPN1L and NME5, and the anchor protein IQUB. Interacts with SUN5. Interacts with IQUB.</text>
</comment>
<dbReference type="OrthoDB" id="550424at2759"/>
<dbReference type="GO" id="GO:0036126">
    <property type="term" value="C:sperm flagellum"/>
    <property type="evidence" value="ECO:0007669"/>
    <property type="project" value="UniProtKB-ARBA"/>
</dbReference>
<dbReference type="GO" id="GO:0051082">
    <property type="term" value="F:unfolded protein binding"/>
    <property type="evidence" value="ECO:0007669"/>
    <property type="project" value="InterPro"/>
</dbReference>
<comment type="function">
    <text evidence="7">Functions as part of axonemal radial spoke complexes that play an important part in the motility of sperm and cilia.</text>
</comment>
<dbReference type="FunFam" id="1.10.287.110:FF:000033">
    <property type="entry name" value="dnaJ homolog subfamily B member 13"/>
    <property type="match status" value="1"/>
</dbReference>
<dbReference type="SUPFAM" id="SSF49493">
    <property type="entry name" value="HSP40/DnaJ peptide-binding domain"/>
    <property type="match status" value="2"/>
</dbReference>
<dbReference type="EMBL" id="CAJNOC010000117">
    <property type="protein sequence ID" value="CAF0716582.1"/>
    <property type="molecule type" value="Genomic_DNA"/>
</dbReference>
<evidence type="ECO:0000256" key="13">
    <source>
        <dbReference type="ARBA" id="ARBA00081125"/>
    </source>
</evidence>
<dbReference type="FunFam" id="2.60.260.20:FF:000002">
    <property type="entry name" value="Dnaj homolog subfamily b member"/>
    <property type="match status" value="1"/>
</dbReference>
<evidence type="ECO:0000256" key="2">
    <source>
        <dbReference type="ARBA" id="ARBA00022794"/>
    </source>
</evidence>
<dbReference type="InterPro" id="IPR018253">
    <property type="entry name" value="DnaJ_domain_CS"/>
</dbReference>
<dbReference type="AlphaFoldDB" id="A0A813M8Z0"/>
<dbReference type="Pfam" id="PF01556">
    <property type="entry name" value="DnaJ_C"/>
    <property type="match status" value="1"/>
</dbReference>
<keyword evidence="3" id="KW-0282">Flagellum</keyword>
<evidence type="ECO:0000313" key="16">
    <source>
        <dbReference type="Proteomes" id="UP000663879"/>
    </source>
</evidence>
<dbReference type="Gene3D" id="2.60.260.20">
    <property type="entry name" value="Urease metallochaperone UreE, N-terminal domain"/>
    <property type="match status" value="2"/>
</dbReference>
<dbReference type="InterPro" id="IPR001623">
    <property type="entry name" value="DnaJ_domain"/>
</dbReference>
<comment type="subcellular location">
    <subcellularLocation>
        <location evidence="1">Cell projection</location>
        <location evidence="1">Cilium</location>
        <location evidence="1">Flagellum</location>
    </subcellularLocation>
</comment>
<evidence type="ECO:0000256" key="5">
    <source>
        <dbReference type="ARBA" id="ARBA00023186"/>
    </source>
</evidence>
<evidence type="ECO:0000256" key="12">
    <source>
        <dbReference type="ARBA" id="ARBA00080190"/>
    </source>
</evidence>
<dbReference type="PROSITE" id="PS00636">
    <property type="entry name" value="DNAJ_1"/>
    <property type="match status" value="1"/>
</dbReference>
<dbReference type="GO" id="GO:0051087">
    <property type="term" value="F:protein-folding chaperone binding"/>
    <property type="evidence" value="ECO:0007669"/>
    <property type="project" value="TreeGrafter"/>
</dbReference>
<comment type="caution">
    <text evidence="15">The sequence shown here is derived from an EMBL/GenBank/DDBJ whole genome shotgun (WGS) entry which is preliminary data.</text>
</comment>
<dbReference type="Pfam" id="PF00226">
    <property type="entry name" value="DnaJ"/>
    <property type="match status" value="1"/>
</dbReference>
<dbReference type="SUPFAM" id="SSF46565">
    <property type="entry name" value="Chaperone J-domain"/>
    <property type="match status" value="1"/>
</dbReference>
<sequence>MGKDYYKALGLSKGASDDDIKKAYRKLALKYHPDKNKEPGAEEKFKEVAEAYEILSDPKKKEIYDKYGEEGLKMGGAGGGPQGAGGSPGAYTYTWNGDPNETFRMFFGNSNPFASFFGEEEEDPGGIGGFGGFPGMFRFASSGFGGPGGPGASTQMSGMGAKKKTQDPPIYHDLLVALEDIATGTTKKMKISRKVITPDGRSSIEDKVLAIDIKPGWKAGTKITFPREGDQSPNTIPADIVFVIKDKPHPNFKRDGSDLIYTAKITLREALLGCTIQVPTLDNRRKQIQINEIINSNTEKRIAGEGLPFPKQNTKKGDLIVKFDIKFPDTLTLSQREALNQCLPR</sequence>
<proteinExistence type="predicted"/>
<organism evidence="15 16">
    <name type="scientific">Brachionus calyciflorus</name>
    <dbReference type="NCBI Taxonomy" id="104777"/>
    <lineage>
        <taxon>Eukaryota</taxon>
        <taxon>Metazoa</taxon>
        <taxon>Spiralia</taxon>
        <taxon>Gnathifera</taxon>
        <taxon>Rotifera</taxon>
        <taxon>Eurotatoria</taxon>
        <taxon>Monogononta</taxon>
        <taxon>Pseudotrocha</taxon>
        <taxon>Ploima</taxon>
        <taxon>Brachionidae</taxon>
        <taxon>Brachionus</taxon>
    </lineage>
</organism>
<dbReference type="CDD" id="cd06257">
    <property type="entry name" value="DnaJ"/>
    <property type="match status" value="1"/>
</dbReference>
<protein>
    <recommendedName>
        <fullName evidence="9">DnaJ homolog subfamily B member 13</fullName>
    </recommendedName>
    <alternativeName>
        <fullName evidence="12">Testis and spermatogenesis cell-related protein 6</fullName>
    </alternativeName>
    <alternativeName>
        <fullName evidence="13">Testis spermatocyte apoptosis-related gene 6 protein</fullName>
    </alternativeName>
    <alternativeName>
        <fullName evidence="10">Testis spermatogenesis apoptosis-related gene 3 protein</fullName>
    </alternativeName>
    <alternativeName>
        <fullName evidence="11">Testis spermatogenesis apoptosis-related gene 6 protein</fullName>
    </alternativeName>
</protein>